<dbReference type="GO" id="GO:0032259">
    <property type="term" value="P:methylation"/>
    <property type="evidence" value="ECO:0007669"/>
    <property type="project" value="UniProtKB-KW"/>
</dbReference>
<keyword evidence="2" id="KW-0808">Transferase</keyword>
<accession>A0A5B7ZZY6</accession>
<dbReference type="EMBL" id="CP040896">
    <property type="protein sequence ID" value="QDA60721.1"/>
    <property type="molecule type" value="Genomic_DNA"/>
</dbReference>
<organism evidence="2 3">
    <name type="scientific">Hymenobacter jejuensis</name>
    <dbReference type="NCBI Taxonomy" id="2502781"/>
    <lineage>
        <taxon>Bacteria</taxon>
        <taxon>Pseudomonadati</taxon>
        <taxon>Bacteroidota</taxon>
        <taxon>Cytophagia</taxon>
        <taxon>Cytophagales</taxon>
        <taxon>Hymenobacteraceae</taxon>
        <taxon>Hymenobacter</taxon>
    </lineage>
</organism>
<dbReference type="KEGG" id="hyj:FHG12_11695"/>
<reference evidence="2 3" key="1">
    <citation type="submission" date="2019-06" db="EMBL/GenBank/DDBJ databases">
        <authorList>
            <person name="Srinivasan S."/>
        </authorList>
    </citation>
    <scope>NUCLEOTIDE SEQUENCE [LARGE SCALE GENOMIC DNA]</scope>
    <source>
        <strain evidence="2 3">17J68-5</strain>
    </source>
</reference>
<dbReference type="RefSeq" id="WP_139515897.1">
    <property type="nucleotide sequence ID" value="NZ_CP040896.1"/>
</dbReference>
<dbReference type="InterPro" id="IPR029063">
    <property type="entry name" value="SAM-dependent_MTases_sf"/>
</dbReference>
<dbReference type="Proteomes" id="UP000305398">
    <property type="component" value="Chromosome"/>
</dbReference>
<dbReference type="PANTHER" id="PTHR45180:SF1">
    <property type="entry name" value="OS01G0307686 PROTEIN"/>
    <property type="match status" value="1"/>
</dbReference>
<dbReference type="SUPFAM" id="SSF53335">
    <property type="entry name" value="S-adenosyl-L-methionine-dependent methyltransferases"/>
    <property type="match status" value="1"/>
</dbReference>
<proteinExistence type="predicted"/>
<dbReference type="OrthoDB" id="9797252at2"/>
<protein>
    <submittedName>
        <fullName evidence="2">Class I SAM-dependent methyltransferase</fullName>
    </submittedName>
</protein>
<feature type="domain" description="Methyltransferase type 11" evidence="1">
    <location>
        <begin position="43"/>
        <end position="129"/>
    </location>
</feature>
<evidence type="ECO:0000259" key="1">
    <source>
        <dbReference type="Pfam" id="PF08241"/>
    </source>
</evidence>
<dbReference type="Gene3D" id="3.40.50.150">
    <property type="entry name" value="Vaccinia Virus protein VP39"/>
    <property type="match status" value="1"/>
</dbReference>
<keyword evidence="3" id="KW-1185">Reference proteome</keyword>
<gene>
    <name evidence="2" type="ORF">FHG12_11695</name>
</gene>
<dbReference type="AlphaFoldDB" id="A0A5B7ZZY6"/>
<name>A0A5B7ZZY6_9BACT</name>
<dbReference type="PANTHER" id="PTHR45180">
    <property type="entry name" value="OS01G0307686 PROTEIN"/>
    <property type="match status" value="1"/>
</dbReference>
<evidence type="ECO:0000313" key="3">
    <source>
        <dbReference type="Proteomes" id="UP000305398"/>
    </source>
</evidence>
<dbReference type="CDD" id="cd02440">
    <property type="entry name" value="AdoMet_MTases"/>
    <property type="match status" value="1"/>
</dbReference>
<dbReference type="GO" id="GO:0008757">
    <property type="term" value="F:S-adenosylmethionine-dependent methyltransferase activity"/>
    <property type="evidence" value="ECO:0007669"/>
    <property type="project" value="InterPro"/>
</dbReference>
<sequence>MGFQSLDRFSGHADLYVQYRIEYPSELYAYIYSRLQSNISAWDCGTGNGQVATALAKHFAHVEATDISEAQLQRAIQLDNIKYSISSAEQTQFSSNSFDLITVAQALHWFDAAAFHQEVYRVAKPQAIIAEWGYSLLKVNQSIDPIVKHFYAETIGAYWDSNRKHIDDRFAKIPFPFAEVEHREFQIELEWDAERFLNYLRTWSSVQQYQQQNNSDALLLISDQVRRAWGEQKQVVEFPVFIRTGRVIKH</sequence>
<evidence type="ECO:0000313" key="2">
    <source>
        <dbReference type="EMBL" id="QDA60721.1"/>
    </source>
</evidence>
<dbReference type="Pfam" id="PF08241">
    <property type="entry name" value="Methyltransf_11"/>
    <property type="match status" value="1"/>
</dbReference>
<keyword evidence="2" id="KW-0489">Methyltransferase</keyword>
<dbReference type="InterPro" id="IPR013216">
    <property type="entry name" value="Methyltransf_11"/>
</dbReference>